<evidence type="ECO:0000313" key="1">
    <source>
        <dbReference type="EMBL" id="MYH63028.1"/>
    </source>
</evidence>
<gene>
    <name evidence="1" type="ORF">F4148_15155</name>
</gene>
<protein>
    <submittedName>
        <fullName evidence="1">Uncharacterized protein</fullName>
    </submittedName>
</protein>
<dbReference type="EMBL" id="VYDA01000537">
    <property type="protein sequence ID" value="MYH63028.1"/>
    <property type="molecule type" value="Genomic_DNA"/>
</dbReference>
<comment type="caution">
    <text evidence="1">The sequence shown here is derived from an EMBL/GenBank/DDBJ whole genome shotgun (WGS) entry which is preliminary data.</text>
</comment>
<sequence length="189" mass="21833">MAETNFITSMFFSEYDPWHPHHAVNEIEVYCDLLEHLQNRIDCLEARDRDEKVALLNAQAVVNGYAIEIAMKSFWALDHPGECVPKKHSLVIIFDGLKDETQKTLEGLKLTRQVLERAPTPFISNRYSMEHDICTTIQDGYTVERDRRRIALYHPLLLRKLAQILRDTMKAMAEDISKALFKTVTLSGE</sequence>
<accession>A0A6B1G3Y3</accession>
<name>A0A6B1G3Y3_9CHLR</name>
<proteinExistence type="predicted"/>
<organism evidence="1">
    <name type="scientific">Caldilineaceae bacterium SB0675_bin_29</name>
    <dbReference type="NCBI Taxonomy" id="2605266"/>
    <lineage>
        <taxon>Bacteria</taxon>
        <taxon>Bacillati</taxon>
        <taxon>Chloroflexota</taxon>
        <taxon>Caldilineae</taxon>
        <taxon>Caldilineales</taxon>
        <taxon>Caldilineaceae</taxon>
    </lineage>
</organism>
<reference evidence="1" key="1">
    <citation type="submission" date="2019-09" db="EMBL/GenBank/DDBJ databases">
        <title>Characterisation of the sponge microbiome using genome-centric metagenomics.</title>
        <authorList>
            <person name="Engelberts J.P."/>
            <person name="Robbins S.J."/>
            <person name="De Goeij J.M."/>
            <person name="Aranda M."/>
            <person name="Bell S.C."/>
            <person name="Webster N.S."/>
        </authorList>
    </citation>
    <scope>NUCLEOTIDE SEQUENCE</scope>
    <source>
        <strain evidence="1">SB0675_bin_29</strain>
    </source>
</reference>
<dbReference type="AlphaFoldDB" id="A0A6B1G3Y3"/>